<dbReference type="InterPro" id="IPR015679">
    <property type="entry name" value="PLipase_D_fam"/>
</dbReference>
<accession>A0A2N7VEU1</accession>
<dbReference type="Pfam" id="PF09335">
    <property type="entry name" value="VTT_dom"/>
    <property type="match status" value="1"/>
</dbReference>
<dbReference type="PANTHER" id="PTHR18896">
    <property type="entry name" value="PHOSPHOLIPASE D"/>
    <property type="match status" value="1"/>
</dbReference>
<feature type="transmembrane region" description="Helical" evidence="6">
    <location>
        <begin position="703"/>
        <end position="723"/>
    </location>
</feature>
<protein>
    <recommendedName>
        <fullName evidence="7">PLD phosphodiesterase domain-containing protein</fullName>
    </recommendedName>
</protein>
<evidence type="ECO:0000259" key="7">
    <source>
        <dbReference type="PROSITE" id="PS50035"/>
    </source>
</evidence>
<evidence type="ECO:0000256" key="2">
    <source>
        <dbReference type="ARBA" id="ARBA00022737"/>
    </source>
</evidence>
<dbReference type="SMART" id="SM00155">
    <property type="entry name" value="PLDc"/>
    <property type="match status" value="2"/>
</dbReference>
<feature type="transmembrane region" description="Helical" evidence="6">
    <location>
        <begin position="672"/>
        <end position="691"/>
    </location>
</feature>
<feature type="domain" description="PLD phosphodiesterase" evidence="7">
    <location>
        <begin position="378"/>
        <end position="400"/>
    </location>
</feature>
<keyword evidence="6" id="KW-0812">Transmembrane</keyword>
<feature type="transmembrane region" description="Helical" evidence="6">
    <location>
        <begin position="556"/>
        <end position="589"/>
    </location>
</feature>
<dbReference type="InterPro" id="IPR025202">
    <property type="entry name" value="PLD-like_dom"/>
</dbReference>
<dbReference type="Pfam" id="PF13091">
    <property type="entry name" value="PLDc_2"/>
    <property type="match status" value="1"/>
</dbReference>
<dbReference type="EMBL" id="PNYB01000044">
    <property type="protein sequence ID" value="PMS15644.1"/>
    <property type="molecule type" value="Genomic_DNA"/>
</dbReference>
<keyword evidence="2" id="KW-0677">Repeat</keyword>
<dbReference type="CDD" id="cd09143">
    <property type="entry name" value="PLDc_vPLD1_2_like_bac_2"/>
    <property type="match status" value="1"/>
</dbReference>
<dbReference type="GO" id="GO:0004630">
    <property type="term" value="F:phospholipase D activity"/>
    <property type="evidence" value="ECO:0007669"/>
    <property type="project" value="UniProtKB-EC"/>
</dbReference>
<reference evidence="8 9" key="1">
    <citation type="submission" date="2018-01" db="EMBL/GenBank/DDBJ databases">
        <title>Whole genome analyses suggest that Burkholderia sensu lato contains two further novel genera in the rhizoxinica-symbiotica group Mycetohabitans gen. nov., and Trinickia gen. nov.: implications for the evolution of diazotrophy and nodulation in the Burkholderiaceae.</title>
        <authorList>
            <person name="Estrada-de los Santos P."/>
            <person name="Palmer M."/>
            <person name="Chavez-Ramirez B."/>
            <person name="Beukes C."/>
            <person name="Steenkamp E.T."/>
            <person name="Hirsch A.M."/>
            <person name="Manyaka P."/>
            <person name="Maluk M."/>
            <person name="Lafos M."/>
            <person name="Crook M."/>
            <person name="Gross E."/>
            <person name="Simon M.F."/>
            <person name="Bueno dos Reis Junior F."/>
            <person name="Poole P.S."/>
            <person name="Venter S.N."/>
            <person name="James E.K."/>
        </authorList>
    </citation>
    <scope>NUCLEOTIDE SEQUENCE [LARGE SCALE GENOMIC DNA]</scope>
    <source>
        <strain evidence="8 9">GP25-8</strain>
    </source>
</reference>
<dbReference type="SUPFAM" id="SSF56024">
    <property type="entry name" value="Phospholipase D/nuclease"/>
    <property type="match status" value="2"/>
</dbReference>
<dbReference type="Gene3D" id="3.30.870.10">
    <property type="entry name" value="Endonuclease Chain A"/>
    <property type="match status" value="2"/>
</dbReference>
<evidence type="ECO:0000313" key="8">
    <source>
        <dbReference type="EMBL" id="PMS15644.1"/>
    </source>
</evidence>
<keyword evidence="6" id="KW-0472">Membrane</keyword>
<keyword evidence="9" id="KW-1185">Reference proteome</keyword>
<keyword evidence="3" id="KW-0378">Hydrolase</keyword>
<feature type="domain" description="PLD phosphodiesterase" evidence="7">
    <location>
        <begin position="152"/>
        <end position="179"/>
    </location>
</feature>
<evidence type="ECO:0000256" key="5">
    <source>
        <dbReference type="SAM" id="MobiDB-lite"/>
    </source>
</evidence>
<organism evidence="8 9">
    <name type="scientific">Trinickia soli</name>
    <dbReference type="NCBI Taxonomy" id="380675"/>
    <lineage>
        <taxon>Bacteria</taxon>
        <taxon>Pseudomonadati</taxon>
        <taxon>Pseudomonadota</taxon>
        <taxon>Betaproteobacteria</taxon>
        <taxon>Burkholderiales</taxon>
        <taxon>Burkholderiaceae</taxon>
        <taxon>Trinickia</taxon>
    </lineage>
</organism>
<feature type="transmembrane region" description="Helical" evidence="6">
    <location>
        <begin position="516"/>
        <end position="535"/>
    </location>
</feature>
<keyword evidence="6" id="KW-1133">Transmembrane helix</keyword>
<dbReference type="InterPro" id="IPR001736">
    <property type="entry name" value="PLipase_D/transphosphatidylase"/>
</dbReference>
<feature type="region of interest" description="Disordered" evidence="5">
    <location>
        <begin position="1"/>
        <end position="26"/>
    </location>
</feature>
<dbReference type="PROSITE" id="PS50035">
    <property type="entry name" value="PLD"/>
    <property type="match status" value="2"/>
</dbReference>
<comment type="catalytic activity">
    <reaction evidence="1">
        <text>a 1,2-diacyl-sn-glycero-3-phosphocholine + H2O = a 1,2-diacyl-sn-glycero-3-phosphate + choline + H(+)</text>
        <dbReference type="Rhea" id="RHEA:14445"/>
        <dbReference type="ChEBI" id="CHEBI:15354"/>
        <dbReference type="ChEBI" id="CHEBI:15377"/>
        <dbReference type="ChEBI" id="CHEBI:15378"/>
        <dbReference type="ChEBI" id="CHEBI:57643"/>
        <dbReference type="ChEBI" id="CHEBI:58608"/>
        <dbReference type="EC" id="3.1.4.4"/>
    </reaction>
</comment>
<comment type="caution">
    <text evidence="8">The sequence shown here is derived from an EMBL/GenBank/DDBJ whole genome shotgun (WGS) entry which is preliminary data.</text>
</comment>
<dbReference type="InterPro" id="IPR032816">
    <property type="entry name" value="VTT_dom"/>
</dbReference>
<feature type="transmembrane region" description="Helical" evidence="6">
    <location>
        <begin position="595"/>
        <end position="616"/>
    </location>
</feature>
<dbReference type="GO" id="GO:0009395">
    <property type="term" value="P:phospholipid catabolic process"/>
    <property type="evidence" value="ECO:0007669"/>
    <property type="project" value="TreeGrafter"/>
</dbReference>
<evidence type="ECO:0000256" key="3">
    <source>
        <dbReference type="ARBA" id="ARBA00022801"/>
    </source>
</evidence>
<evidence type="ECO:0000256" key="4">
    <source>
        <dbReference type="ARBA" id="ARBA00023098"/>
    </source>
</evidence>
<dbReference type="RefSeq" id="WP_102612922.1">
    <property type="nucleotide sequence ID" value="NZ_CADIKD010000031.1"/>
</dbReference>
<dbReference type="Proteomes" id="UP000235347">
    <property type="component" value="Unassembled WGS sequence"/>
</dbReference>
<evidence type="ECO:0000256" key="1">
    <source>
        <dbReference type="ARBA" id="ARBA00000798"/>
    </source>
</evidence>
<dbReference type="CDD" id="cd09140">
    <property type="entry name" value="PLDc_vPLD1_2_like_bac_1"/>
    <property type="match status" value="1"/>
</dbReference>
<sequence>MASTAAPHTTFPARDSTRVSPSSTSRHGLLEAGRNCGSIHHADRFALLIDGSAYFAILREALLRAQRTVFIVGWDIDSRMRLTPQGAPDAFPEPLGEFLQSLSLMRRRLRIYILAWDFAMIYAFEREWLPVYQTGWHSRRGIVFRQDGAHPRGASHHQKLVVIDDRLAFVGGLDLTRSRWDTPAHMPDDGLRRDANGVPYGPFHDVEAMFDGDAAAAIGALARERWQRSCGKPLAVRAHRAVDHDSDPWPPSAHVELRDVMLGISLTEPPYGSRSAVQHIRALTADLIAAARRNVYIENQYFTAAVVREALCRRLIQDNGPDIATVVPRMQSGWLQEATMGVLRARLHQALVDADRHGRFRMYCPHVDGLGDSCVNVHSKIMIIDDEVLSIGSANLNNRSMVLDTECNITIDANGDARVSEAIARWRNRLLAEHLDVEEAEVIRALEADGRLNTAIDALRRADGRSLRQFTPVITADLDKLVPVNAWLDPEQPIAPDAFMREFVPEERSKSLTVRFLGLGGIVLVLVVMAVLWRFTSFGEHLNLAELARIIRRADALPFAPVILLSAYVAAAIVSVPITFLIAATGLVFGAWPGIGYALGGTLLSAIATYGIGWLLGGDAVRRLAGARANKLSERIGQRGIVTVVILRLLPIAPFTVVNLVAGASHIRLRDYMIGSVIGMVPGIVLTVTFAHQLLEAIRHPDVGSVAMMSAIGVALVGISVILQRWLGRRK</sequence>
<evidence type="ECO:0000313" key="9">
    <source>
        <dbReference type="Proteomes" id="UP000235347"/>
    </source>
</evidence>
<name>A0A2N7VEU1_9BURK</name>
<dbReference type="Pfam" id="PF00614">
    <property type="entry name" value="PLDc"/>
    <property type="match status" value="1"/>
</dbReference>
<dbReference type="AlphaFoldDB" id="A0A2N7VEU1"/>
<gene>
    <name evidence="8" type="ORF">C0Z19_27155</name>
</gene>
<dbReference type="PANTHER" id="PTHR18896:SF76">
    <property type="entry name" value="PHOSPHOLIPASE"/>
    <property type="match status" value="1"/>
</dbReference>
<keyword evidence="4" id="KW-0443">Lipid metabolism</keyword>
<proteinExistence type="predicted"/>
<evidence type="ECO:0000256" key="6">
    <source>
        <dbReference type="SAM" id="Phobius"/>
    </source>
</evidence>